<evidence type="ECO:0000256" key="20">
    <source>
        <dbReference type="ARBA" id="ARBA00049032"/>
    </source>
</evidence>
<dbReference type="OMA" id="MIEATLC"/>
<comment type="catalytic activity">
    <reaction evidence="19">
        <text>O(6)-methyl-dGTP + H2O = O(6)-methyl-dGMP + diphosphate + H(+)</text>
        <dbReference type="Rhea" id="RHEA:67600"/>
        <dbReference type="ChEBI" id="CHEBI:15377"/>
        <dbReference type="ChEBI" id="CHEBI:15378"/>
        <dbReference type="ChEBI" id="CHEBI:33019"/>
        <dbReference type="ChEBI" id="CHEBI:169974"/>
        <dbReference type="ChEBI" id="CHEBI:169975"/>
    </reaction>
    <physiologicalReaction direction="left-to-right" evidence="19">
        <dbReference type="Rhea" id="RHEA:67601"/>
    </physiologicalReaction>
</comment>
<comment type="similarity">
    <text evidence="2">Belongs to the Nudix hydrolase family.</text>
</comment>
<comment type="cofactor">
    <cofactor evidence="1">
        <name>Mg(2+)</name>
        <dbReference type="ChEBI" id="CHEBI:18420"/>
    </cofactor>
</comment>
<dbReference type="GeneID" id="17353911"/>
<dbReference type="OrthoDB" id="408303at2759"/>
<evidence type="ECO:0000256" key="17">
    <source>
        <dbReference type="ARBA" id="ARBA00032071"/>
    </source>
</evidence>
<dbReference type="KEGG" id="cvr:CHLNCDRAFT_24587"/>
<comment type="subunit">
    <text evidence="3">Monomer.</text>
</comment>
<dbReference type="Gene3D" id="3.90.79.10">
    <property type="entry name" value="Nucleoside Triphosphate Pyrophosphohydrolase"/>
    <property type="match status" value="1"/>
</dbReference>
<dbReference type="Pfam" id="PF00293">
    <property type="entry name" value="NUDIX"/>
    <property type="match status" value="1"/>
</dbReference>
<comment type="catalytic activity">
    <reaction evidence="8">
        <text>2-oxo-dATP + H2O = 2-oxo-dAMP + diphosphate + H(+)</text>
        <dbReference type="Rhea" id="RHEA:31583"/>
        <dbReference type="ChEBI" id="CHEBI:15377"/>
        <dbReference type="ChEBI" id="CHEBI:15378"/>
        <dbReference type="ChEBI" id="CHEBI:33019"/>
        <dbReference type="ChEBI" id="CHEBI:63212"/>
        <dbReference type="ChEBI" id="CHEBI:77897"/>
        <dbReference type="EC" id="3.6.1.56"/>
    </reaction>
    <physiologicalReaction direction="left-to-right" evidence="8">
        <dbReference type="Rhea" id="RHEA:31584"/>
    </physiologicalReaction>
</comment>
<evidence type="ECO:0000256" key="12">
    <source>
        <dbReference type="ARBA" id="ARBA00026218"/>
    </source>
</evidence>
<dbReference type="GO" id="GO:0008413">
    <property type="term" value="F:8-oxo-7,8-dihydroguanosine triphosphate pyrophosphatase activity"/>
    <property type="evidence" value="ECO:0007669"/>
    <property type="project" value="InterPro"/>
</dbReference>
<proteinExistence type="inferred from homology"/>
<evidence type="ECO:0000259" key="22">
    <source>
        <dbReference type="PROSITE" id="PS51462"/>
    </source>
</evidence>
<evidence type="ECO:0000256" key="16">
    <source>
        <dbReference type="ARBA" id="ARBA00031927"/>
    </source>
</evidence>
<dbReference type="InParanoid" id="E1ZI20"/>
<evidence type="ECO:0000256" key="11">
    <source>
        <dbReference type="ARBA" id="ARBA00026103"/>
    </source>
</evidence>
<comment type="catalytic activity">
    <reaction evidence="18">
        <text>N(6)-methyl-ATP + H2O = N(6)-methyl-AMP + diphosphate + H(+)</text>
        <dbReference type="Rhea" id="RHEA:67608"/>
        <dbReference type="ChEBI" id="CHEBI:15377"/>
        <dbReference type="ChEBI" id="CHEBI:15378"/>
        <dbReference type="ChEBI" id="CHEBI:33019"/>
        <dbReference type="ChEBI" id="CHEBI:144842"/>
        <dbReference type="ChEBI" id="CHEBI:172873"/>
    </reaction>
    <physiologicalReaction direction="left-to-right" evidence="18">
        <dbReference type="Rhea" id="RHEA:67609"/>
    </physiologicalReaction>
</comment>
<evidence type="ECO:0000313" key="24">
    <source>
        <dbReference type="Proteomes" id="UP000008141"/>
    </source>
</evidence>
<comment type="catalytic activity">
    <reaction evidence="20">
        <text>N(6)-methyl-dATP + H2O = N(6)-methyl-dAMP + diphosphate + H(+)</text>
        <dbReference type="Rhea" id="RHEA:67604"/>
        <dbReference type="ChEBI" id="CHEBI:15377"/>
        <dbReference type="ChEBI" id="CHEBI:15378"/>
        <dbReference type="ChEBI" id="CHEBI:33019"/>
        <dbReference type="ChEBI" id="CHEBI:169976"/>
        <dbReference type="ChEBI" id="CHEBI:172872"/>
    </reaction>
    <physiologicalReaction direction="left-to-right" evidence="20">
        <dbReference type="Rhea" id="RHEA:67605"/>
    </physiologicalReaction>
</comment>
<dbReference type="GO" id="GO:0046872">
    <property type="term" value="F:metal ion binding"/>
    <property type="evidence" value="ECO:0007669"/>
    <property type="project" value="UniProtKB-KW"/>
</dbReference>
<name>E1ZI20_CHLVA</name>
<comment type="catalytic activity">
    <reaction evidence="10">
        <text>2-oxo-ATP + H2O = 2-oxo-AMP + diphosphate + H(+)</text>
        <dbReference type="Rhea" id="RHEA:67392"/>
        <dbReference type="ChEBI" id="CHEBI:15377"/>
        <dbReference type="ChEBI" id="CHEBI:15378"/>
        <dbReference type="ChEBI" id="CHEBI:33019"/>
        <dbReference type="ChEBI" id="CHEBI:71395"/>
        <dbReference type="ChEBI" id="CHEBI:172878"/>
    </reaction>
    <physiologicalReaction direction="left-to-right" evidence="10">
        <dbReference type="Rhea" id="RHEA:67393"/>
    </physiologicalReaction>
</comment>
<dbReference type="CDD" id="cd03427">
    <property type="entry name" value="NUDIX_MTH1_Nudt1"/>
    <property type="match status" value="1"/>
</dbReference>
<dbReference type="PANTHER" id="PTHR43758">
    <property type="entry name" value="7,8-DIHYDRO-8-OXOGUANINE TRIPHOSPHATASE"/>
    <property type="match status" value="1"/>
</dbReference>
<keyword evidence="6" id="KW-0460">Magnesium</keyword>
<evidence type="ECO:0000256" key="19">
    <source>
        <dbReference type="ARBA" id="ARBA00048894"/>
    </source>
</evidence>
<reference evidence="23 24" key="1">
    <citation type="journal article" date="2010" name="Plant Cell">
        <title>The Chlorella variabilis NC64A genome reveals adaptation to photosymbiosis, coevolution with viruses, and cryptic sex.</title>
        <authorList>
            <person name="Blanc G."/>
            <person name="Duncan G."/>
            <person name="Agarkova I."/>
            <person name="Borodovsky M."/>
            <person name="Gurnon J."/>
            <person name="Kuo A."/>
            <person name="Lindquist E."/>
            <person name="Lucas S."/>
            <person name="Pangilinan J."/>
            <person name="Polle J."/>
            <person name="Salamov A."/>
            <person name="Terry A."/>
            <person name="Yamada T."/>
            <person name="Dunigan D.D."/>
            <person name="Grigoriev I.V."/>
            <person name="Claverie J.M."/>
            <person name="Van Etten J.L."/>
        </authorList>
    </citation>
    <scope>NUCLEOTIDE SEQUENCE [LARGE SCALE GENOMIC DNA]</scope>
    <source>
        <strain evidence="23 24">NC64A</strain>
    </source>
</reference>
<evidence type="ECO:0000256" key="3">
    <source>
        <dbReference type="ARBA" id="ARBA00011245"/>
    </source>
</evidence>
<evidence type="ECO:0000256" key="2">
    <source>
        <dbReference type="ARBA" id="ARBA00005582"/>
    </source>
</evidence>
<dbReference type="Proteomes" id="UP000008141">
    <property type="component" value="Unassembled WGS sequence"/>
</dbReference>
<dbReference type="SUPFAM" id="SSF55811">
    <property type="entry name" value="Nudix"/>
    <property type="match status" value="1"/>
</dbReference>
<organism evidence="24">
    <name type="scientific">Chlorella variabilis</name>
    <name type="common">Green alga</name>
    <dbReference type="NCBI Taxonomy" id="554065"/>
    <lineage>
        <taxon>Eukaryota</taxon>
        <taxon>Viridiplantae</taxon>
        <taxon>Chlorophyta</taxon>
        <taxon>core chlorophytes</taxon>
        <taxon>Trebouxiophyceae</taxon>
        <taxon>Chlorellales</taxon>
        <taxon>Chlorellaceae</taxon>
        <taxon>Chlorella clade</taxon>
        <taxon>Chlorella</taxon>
    </lineage>
</organism>
<keyword evidence="5" id="KW-0378">Hydrolase</keyword>
<protein>
    <recommendedName>
        <fullName evidence="12">Oxidized purine nucleoside triphosphate hydrolase</fullName>
        <ecNumber evidence="11">3.6.1.56</ecNumber>
    </recommendedName>
    <alternativeName>
        <fullName evidence="16">2-hydroxy-dATP diphosphatase</fullName>
    </alternativeName>
    <alternativeName>
        <fullName evidence="15">7,8-dihydro-8-oxoguanine triphosphatase</fullName>
    </alternativeName>
    <alternativeName>
        <fullName evidence="14">8-oxo-dGTPase</fullName>
    </alternativeName>
    <alternativeName>
        <fullName evidence="17">Methylated purine nucleoside triphosphate hydrolase</fullName>
    </alternativeName>
    <alternativeName>
        <fullName evidence="13">Nucleoside diphosphate-linked moiety X motif 1</fullName>
    </alternativeName>
</protein>
<evidence type="ECO:0000313" key="23">
    <source>
        <dbReference type="EMBL" id="EFN54560.1"/>
    </source>
</evidence>
<feature type="domain" description="Nudix hydrolase" evidence="22">
    <location>
        <begin position="10"/>
        <end position="148"/>
    </location>
</feature>
<dbReference type="GO" id="GO:0005737">
    <property type="term" value="C:cytoplasm"/>
    <property type="evidence" value="ECO:0007669"/>
    <property type="project" value="TreeGrafter"/>
</dbReference>
<evidence type="ECO:0000256" key="9">
    <source>
        <dbReference type="ARBA" id="ARBA00024486"/>
    </source>
</evidence>
<evidence type="ECO:0000256" key="15">
    <source>
        <dbReference type="ARBA" id="ARBA00030682"/>
    </source>
</evidence>
<dbReference type="GO" id="GO:0008828">
    <property type="term" value="F:dATP diphosphatase activity"/>
    <property type="evidence" value="ECO:0007669"/>
    <property type="project" value="UniProtKB-EC"/>
</dbReference>
<dbReference type="InterPro" id="IPR000086">
    <property type="entry name" value="NUDIX_hydrolase_dom"/>
</dbReference>
<evidence type="ECO:0000256" key="18">
    <source>
        <dbReference type="ARBA" id="ARBA00048002"/>
    </source>
</evidence>
<evidence type="ECO:0000256" key="14">
    <source>
        <dbReference type="ARBA" id="ARBA00030634"/>
    </source>
</evidence>
<comment type="catalytic activity">
    <reaction evidence="9">
        <text>8-oxo-dGTP + H2O = 8-oxo-dGMP + diphosphate + H(+)</text>
        <dbReference type="Rhea" id="RHEA:31575"/>
        <dbReference type="ChEBI" id="CHEBI:15377"/>
        <dbReference type="ChEBI" id="CHEBI:15378"/>
        <dbReference type="ChEBI" id="CHEBI:33019"/>
        <dbReference type="ChEBI" id="CHEBI:63224"/>
        <dbReference type="ChEBI" id="CHEBI:77896"/>
    </reaction>
    <physiologicalReaction direction="left-to-right" evidence="9">
        <dbReference type="Rhea" id="RHEA:31576"/>
    </physiologicalReaction>
</comment>
<dbReference type="PRINTS" id="PR01403">
    <property type="entry name" value="8OXTPHPHTASE"/>
</dbReference>
<evidence type="ECO:0000256" key="6">
    <source>
        <dbReference type="ARBA" id="ARBA00022842"/>
    </source>
</evidence>
<dbReference type="InterPro" id="IPR003563">
    <property type="entry name" value="8ODP"/>
</dbReference>
<dbReference type="InterPro" id="IPR015797">
    <property type="entry name" value="NUDIX_hydrolase-like_dom_sf"/>
</dbReference>
<dbReference type="EC" id="3.6.1.56" evidence="11"/>
<evidence type="ECO:0000256" key="5">
    <source>
        <dbReference type="ARBA" id="ARBA00022801"/>
    </source>
</evidence>
<evidence type="ECO:0000256" key="7">
    <source>
        <dbReference type="ARBA" id="ARBA00024448"/>
    </source>
</evidence>
<evidence type="ECO:0000256" key="10">
    <source>
        <dbReference type="ARBA" id="ARBA00024596"/>
    </source>
</evidence>
<evidence type="ECO:0000256" key="1">
    <source>
        <dbReference type="ARBA" id="ARBA00001946"/>
    </source>
</evidence>
<comment type="function">
    <text evidence="21">Oxidized purine nucleoside triphosphate hydrolase which is a prominent sanitizer of the oxidized nucleotide pool. Catalyzes the hydrolysis of 2-oxo-dATP (2-hydroxy-dATP) into 2-oxo-dAMP. Also has a significant hydrolase activity toward 2-oxo-ATP, 8-oxo-dGTP and 8-oxo-dATP. Through the hydrolysis of oxidized purine nucleoside triphosphates, prevents their incorporation into DNA and the subsequent transversions A:T to C:G and G:C to T:A. Also catalyzes the hydrolysis of methylated purine nucleoside triphosphate preventing their integration into DNA. Through this antimutagenic activity protects cells from oxidative stress.</text>
</comment>
<sequence length="183" mass="19813">MAGAATGSSPAAPAAAVPVVPPKLLTLVIPHIGGRLLLGKKLRGFGEAGYYNGFGGKVEQGETIEASAKRELLEEAGITATCMQHCGLLTFVFDDNPQPWEVHVFRVTAFGGEPAASDEMAPRYFAEAEVPYERMWADDVHWYPLFLAGKLFEGTFHFHNTHTLVGHTLTEVHSLSLPAQPLQ</sequence>
<evidence type="ECO:0000256" key="13">
    <source>
        <dbReference type="ARBA" id="ARBA00029673"/>
    </source>
</evidence>
<evidence type="ECO:0000256" key="4">
    <source>
        <dbReference type="ARBA" id="ARBA00022723"/>
    </source>
</evidence>
<dbReference type="RefSeq" id="XP_005846662.1">
    <property type="nucleotide sequence ID" value="XM_005846600.1"/>
</dbReference>
<dbReference type="GO" id="GO:0042262">
    <property type="term" value="P:DNA protection"/>
    <property type="evidence" value="ECO:0007669"/>
    <property type="project" value="InterPro"/>
</dbReference>
<comment type="catalytic activity">
    <reaction evidence="7">
        <text>8-oxo-dATP + H2O = 8-oxo-dAMP + diphosphate + H(+)</text>
        <dbReference type="Rhea" id="RHEA:65396"/>
        <dbReference type="ChEBI" id="CHEBI:15377"/>
        <dbReference type="ChEBI" id="CHEBI:15378"/>
        <dbReference type="ChEBI" id="CHEBI:33019"/>
        <dbReference type="ChEBI" id="CHEBI:71361"/>
        <dbReference type="ChEBI" id="CHEBI:172871"/>
    </reaction>
    <physiologicalReaction direction="left-to-right" evidence="7">
        <dbReference type="Rhea" id="RHEA:65397"/>
    </physiologicalReaction>
</comment>
<dbReference type="eggNOG" id="ENOG502S254">
    <property type="taxonomic scope" value="Eukaryota"/>
</dbReference>
<dbReference type="PANTHER" id="PTHR43758:SF2">
    <property type="entry name" value="OXIDIZED PURINE NUCLEOSIDE TRIPHOSPHATE HYDROLASE"/>
    <property type="match status" value="1"/>
</dbReference>
<evidence type="ECO:0000256" key="21">
    <source>
        <dbReference type="ARBA" id="ARBA00053094"/>
    </source>
</evidence>
<dbReference type="PROSITE" id="PS51462">
    <property type="entry name" value="NUDIX"/>
    <property type="match status" value="1"/>
</dbReference>
<gene>
    <name evidence="23" type="ORF">CHLNCDRAFT_24587</name>
</gene>
<keyword evidence="24" id="KW-1185">Reference proteome</keyword>
<accession>E1ZI20</accession>
<dbReference type="AlphaFoldDB" id="E1ZI20"/>
<keyword evidence="4" id="KW-0479">Metal-binding</keyword>
<evidence type="ECO:0000256" key="8">
    <source>
        <dbReference type="ARBA" id="ARBA00024459"/>
    </source>
</evidence>
<dbReference type="EMBL" id="GL433847">
    <property type="protein sequence ID" value="EFN54560.1"/>
    <property type="molecule type" value="Genomic_DNA"/>
</dbReference>